<proteinExistence type="predicted"/>
<evidence type="ECO:0000313" key="6">
    <source>
        <dbReference type="Proteomes" id="UP000272025"/>
    </source>
</evidence>
<dbReference type="OrthoDB" id="429813at2759"/>
<dbReference type="PROSITE" id="PS00455">
    <property type="entry name" value="AMP_BINDING"/>
    <property type="match status" value="1"/>
</dbReference>
<evidence type="ECO:0000256" key="3">
    <source>
        <dbReference type="ARBA" id="ARBA00022857"/>
    </source>
</evidence>
<dbReference type="Gene3D" id="3.40.50.720">
    <property type="entry name" value="NAD(P)-binding Rossmann-like Domain"/>
    <property type="match status" value="1"/>
</dbReference>
<dbReference type="InterPro" id="IPR042099">
    <property type="entry name" value="ANL_N_sf"/>
</dbReference>
<dbReference type="AlphaFoldDB" id="A0A3N2PLL1"/>
<gene>
    <name evidence="5" type="ORF">SODALDRAFT_317890</name>
</gene>
<evidence type="ECO:0000256" key="1">
    <source>
        <dbReference type="ARBA" id="ARBA00022450"/>
    </source>
</evidence>
<feature type="domain" description="Carrier" evidence="4">
    <location>
        <begin position="412"/>
        <end position="499"/>
    </location>
</feature>
<dbReference type="InterPro" id="IPR000873">
    <property type="entry name" value="AMP-dep_synth/lig_dom"/>
</dbReference>
<dbReference type="SUPFAM" id="SSF47336">
    <property type="entry name" value="ACP-like"/>
    <property type="match status" value="1"/>
</dbReference>
<dbReference type="EMBL" id="ML119062">
    <property type="protein sequence ID" value="ROT35236.1"/>
    <property type="molecule type" value="Genomic_DNA"/>
</dbReference>
<dbReference type="InterPro" id="IPR013120">
    <property type="entry name" value="FAR_NAD-bd"/>
</dbReference>
<accession>A0A3N2PLL1</accession>
<dbReference type="PANTHER" id="PTHR43439">
    <property type="entry name" value="PHENYLACETATE-COENZYME A LIGASE"/>
    <property type="match status" value="1"/>
</dbReference>
<dbReference type="Gene3D" id="3.40.50.12780">
    <property type="entry name" value="N-terminal domain of ligase-like"/>
    <property type="match status" value="1"/>
</dbReference>
<sequence length="916" mass="100788">MLGGAADDIAAVIESRRWNSLLDDAARKDIQSDIPEHPLSEDESSRIGALILHSSGTTGMPKPIHLTQRYVLGYAACHELTPQETGWTNLSTLPLYHGFGLLAPCLSLSVGMTCCFPPASIIPAGRSTVELLRAFGAETLMSVPSIIDDILSLEESEKNDALEILKTLKLIAIGGGALRTDAGEYLAEKKVNLVNHYGVTEIGAIAPIFRPGPDYDWHYLRLRKDLNLHLEPIPDSTDRFKLVGHPIGWKEHFEIQDEMERRPGASRDEVRIIGRTDDVIVLKSGEKVMPRLLESALMTDPAIKTAVCIGSGFFELLVLVEPSSQASETTIEKFREHAWDLIKAINPSLDQHGRISSIEAIIVRPPGKDIPRSDKGSVMRREVMERFKQEIEAAYSELEGGMDENGATIDTSNLTASVQRMVEEVAGGLFSEVVHSLLPEDDFFERGMDSLQSVRLARAINNALKKAIPNSTTRRSLTAEFVYANPSIQSLAAALDRLLKQGGVDTDNGESQTRAANMQRFLVDCIDELRKPTQTKREGSDVVLVTGATGNLGAHVVGQLVRDPRIKKVICLLRESKGKEPKDARLSKTLASAGVTVSSTDFSRIQVEECDPGQWFRSDPEGDECFNNIADEITHILHLAWPMDFHRTLKSFRPQLHAVQGLVRIARAAHHARPGTRVRLFFASSIAVVRHFSDVGGLASRGAKVPEVGMDDPDVTTPMGYAEAKWVCEHMLVQVGRDFGAEVEPVIVRIGQLSGPEWVNGVWKTQEHLPALVRASQLVGALPALQGSISWLPVDRAAKSVGEMLLHSGTVERFLHLENPVRQPMADVCTIMANELGLAAQHMPFDEWLQRADEVGATRSLESFFKNHFRTLASGAVVLDTSKARTISATLRGSGGLPRDLVVEYIKRWRQQGFLQ</sequence>
<dbReference type="InterPro" id="IPR020845">
    <property type="entry name" value="AMP-binding_CS"/>
</dbReference>
<evidence type="ECO:0000259" key="4">
    <source>
        <dbReference type="PROSITE" id="PS50075"/>
    </source>
</evidence>
<dbReference type="RefSeq" id="XP_028463042.1">
    <property type="nucleotide sequence ID" value="XM_028609363.1"/>
</dbReference>
<dbReference type="InterPro" id="IPR020806">
    <property type="entry name" value="PKS_PP-bd"/>
</dbReference>
<dbReference type="Pfam" id="PF00501">
    <property type="entry name" value="AMP-binding"/>
    <property type="match status" value="1"/>
</dbReference>
<dbReference type="Proteomes" id="UP000272025">
    <property type="component" value="Unassembled WGS sequence"/>
</dbReference>
<dbReference type="SUPFAM" id="SSF56801">
    <property type="entry name" value="Acetyl-CoA synthetase-like"/>
    <property type="match status" value="1"/>
</dbReference>
<dbReference type="STRING" id="1314773.A0A3N2PLL1"/>
<protein>
    <submittedName>
        <fullName evidence="5">Acetyl-CoA synthetase-like protein</fullName>
    </submittedName>
</protein>
<dbReference type="PROSITE" id="PS50075">
    <property type="entry name" value="CARRIER"/>
    <property type="match status" value="1"/>
</dbReference>
<dbReference type="SMART" id="SM00823">
    <property type="entry name" value="PKS_PP"/>
    <property type="match status" value="1"/>
</dbReference>
<dbReference type="Pfam" id="PF07993">
    <property type="entry name" value="NAD_binding_4"/>
    <property type="match status" value="1"/>
</dbReference>
<dbReference type="Pfam" id="PF23562">
    <property type="entry name" value="AMP-binding_C_3"/>
    <property type="match status" value="1"/>
</dbReference>
<dbReference type="PANTHER" id="PTHR43439:SF2">
    <property type="entry name" value="ENZYME, PUTATIVE (JCVI)-RELATED"/>
    <property type="match status" value="1"/>
</dbReference>
<dbReference type="InterPro" id="IPR036291">
    <property type="entry name" value="NAD(P)-bd_dom_sf"/>
</dbReference>
<dbReference type="InterPro" id="IPR036736">
    <property type="entry name" value="ACP-like_sf"/>
</dbReference>
<name>A0A3N2PLL1_SODAK</name>
<dbReference type="InterPro" id="IPR051414">
    <property type="entry name" value="Adenylate-forming_Reductase"/>
</dbReference>
<dbReference type="InterPro" id="IPR009081">
    <property type="entry name" value="PP-bd_ACP"/>
</dbReference>
<dbReference type="GeneID" id="39577841"/>
<dbReference type="SUPFAM" id="SSF51735">
    <property type="entry name" value="NAD(P)-binding Rossmann-fold domains"/>
    <property type="match status" value="1"/>
</dbReference>
<keyword evidence="2" id="KW-0597">Phosphoprotein</keyword>
<dbReference type="Pfam" id="PF00550">
    <property type="entry name" value="PP-binding"/>
    <property type="match status" value="1"/>
</dbReference>
<evidence type="ECO:0000256" key="2">
    <source>
        <dbReference type="ARBA" id="ARBA00022553"/>
    </source>
</evidence>
<organism evidence="5 6">
    <name type="scientific">Sodiomyces alkalinus (strain CBS 110278 / VKM F-3762 / F11)</name>
    <name type="common">Alkaliphilic filamentous fungus</name>
    <dbReference type="NCBI Taxonomy" id="1314773"/>
    <lineage>
        <taxon>Eukaryota</taxon>
        <taxon>Fungi</taxon>
        <taxon>Dikarya</taxon>
        <taxon>Ascomycota</taxon>
        <taxon>Pezizomycotina</taxon>
        <taxon>Sordariomycetes</taxon>
        <taxon>Hypocreomycetidae</taxon>
        <taxon>Glomerellales</taxon>
        <taxon>Plectosphaerellaceae</taxon>
        <taxon>Sodiomyces</taxon>
    </lineage>
</organism>
<reference evidence="5 6" key="1">
    <citation type="journal article" date="2018" name="Mol. Ecol.">
        <title>The obligate alkalophilic soda-lake fungus Sodiomyces alkalinus has shifted to a protein diet.</title>
        <authorList>
            <person name="Grum-Grzhimaylo A.A."/>
            <person name="Falkoski D.L."/>
            <person name="van den Heuvel J."/>
            <person name="Valero-Jimenez C.A."/>
            <person name="Min B."/>
            <person name="Choi I.G."/>
            <person name="Lipzen A."/>
            <person name="Daum C.G."/>
            <person name="Aanen D.K."/>
            <person name="Tsang A."/>
            <person name="Henrissat B."/>
            <person name="Bilanenko E.N."/>
            <person name="de Vries R.P."/>
            <person name="van Kan J.A.L."/>
            <person name="Grigoriev I.V."/>
            <person name="Debets A.J.M."/>
        </authorList>
    </citation>
    <scope>NUCLEOTIDE SEQUENCE [LARGE SCALE GENOMIC DNA]</scope>
    <source>
        <strain evidence="5 6">F11</strain>
    </source>
</reference>
<keyword evidence="6" id="KW-1185">Reference proteome</keyword>
<dbReference type="Gene3D" id="1.10.1200.10">
    <property type="entry name" value="ACP-like"/>
    <property type="match status" value="1"/>
</dbReference>
<keyword evidence="3" id="KW-0521">NADP</keyword>
<dbReference type="GO" id="GO:0031177">
    <property type="term" value="F:phosphopantetheine binding"/>
    <property type="evidence" value="ECO:0007669"/>
    <property type="project" value="InterPro"/>
</dbReference>
<evidence type="ECO:0000313" key="5">
    <source>
        <dbReference type="EMBL" id="ROT35236.1"/>
    </source>
</evidence>
<keyword evidence="1" id="KW-0596">Phosphopantetheine</keyword>